<evidence type="ECO:0000313" key="1">
    <source>
        <dbReference type="EMBL" id="KAF4718452.1"/>
    </source>
</evidence>
<organism evidence="1 3">
    <name type="scientific">Perkinsus olseni</name>
    <name type="common">Perkinsus atlanticus</name>
    <dbReference type="NCBI Taxonomy" id="32597"/>
    <lineage>
        <taxon>Eukaryota</taxon>
        <taxon>Sar</taxon>
        <taxon>Alveolata</taxon>
        <taxon>Perkinsozoa</taxon>
        <taxon>Perkinsea</taxon>
        <taxon>Perkinsida</taxon>
        <taxon>Perkinsidae</taxon>
        <taxon>Perkinsus</taxon>
    </lineage>
</organism>
<gene>
    <name evidence="2" type="ORF">FOZ62_009097</name>
    <name evidence="1" type="ORF">FOZ63_023938</name>
</gene>
<dbReference type="EMBL" id="JABANM010012307">
    <property type="protein sequence ID" value="KAF4736240.1"/>
    <property type="molecule type" value="Genomic_DNA"/>
</dbReference>
<evidence type="ECO:0000313" key="4">
    <source>
        <dbReference type="Proteomes" id="UP000574390"/>
    </source>
</evidence>
<comment type="caution">
    <text evidence="1">The sequence shown here is derived from an EMBL/GenBank/DDBJ whole genome shotgun (WGS) entry which is preliminary data.</text>
</comment>
<sequence>MSDERMRMVGGEFDVDRVPTNISTDGGLLYFSDEDAPHHDSMEVWTTHDCVSNGYLFKVGTDFNLYGTRLSDHVKQLSLAGECLIDGVDWKFVEPFGDDFSDLDIIVRDDGRFQLVWLCCGDRKGEGCICFLGFKGDYRVKAHSDARMCRFVPSNDELVCVAAGPQSFKWLSRCAWVISLVNIWSMSVIFSLDPLPYYPLFPYVGRHSYLTITENDIVVLAQQKDFRRAIVEVIVIKVR</sequence>
<keyword evidence="3" id="KW-1185">Reference proteome</keyword>
<evidence type="ECO:0000313" key="3">
    <source>
        <dbReference type="Proteomes" id="UP000553632"/>
    </source>
</evidence>
<protein>
    <submittedName>
        <fullName evidence="1">Uncharacterized protein</fullName>
    </submittedName>
</protein>
<dbReference type="Proteomes" id="UP000553632">
    <property type="component" value="Unassembled WGS sequence"/>
</dbReference>
<dbReference type="EMBL" id="JABANO010026489">
    <property type="protein sequence ID" value="KAF4718452.1"/>
    <property type="molecule type" value="Genomic_DNA"/>
</dbReference>
<accession>A0A7J6RDK0</accession>
<evidence type="ECO:0000313" key="2">
    <source>
        <dbReference type="EMBL" id="KAF4736240.1"/>
    </source>
</evidence>
<dbReference type="AlphaFoldDB" id="A0A7J6RDK0"/>
<dbReference type="Proteomes" id="UP000574390">
    <property type="component" value="Unassembled WGS sequence"/>
</dbReference>
<reference evidence="3 4" key="1">
    <citation type="submission" date="2020-04" db="EMBL/GenBank/DDBJ databases">
        <title>Perkinsus olseni comparative genomics.</title>
        <authorList>
            <person name="Bogema D.R."/>
        </authorList>
    </citation>
    <scope>NUCLEOTIDE SEQUENCE [LARGE SCALE GENOMIC DNA]</scope>
    <source>
        <strain evidence="2">ATCC PRA-205</strain>
        <strain evidence="1 3">ATCC PRA-207</strain>
    </source>
</reference>
<proteinExistence type="predicted"/>
<name>A0A7J6RDK0_PEROL</name>